<gene>
    <name evidence="3" type="ORF">NON19_24570</name>
</gene>
<proteinExistence type="predicted"/>
<keyword evidence="4" id="KW-1185">Reference proteome</keyword>
<protein>
    <submittedName>
        <fullName evidence="3">Transposase</fullName>
    </submittedName>
</protein>
<name>A0ABT1PIB9_9ACTN</name>
<dbReference type="Proteomes" id="UP001206206">
    <property type="component" value="Unassembled WGS sequence"/>
</dbReference>
<dbReference type="EMBL" id="JANFNH010000037">
    <property type="protein sequence ID" value="MCQ4045116.1"/>
    <property type="molecule type" value="Genomic_DNA"/>
</dbReference>
<dbReference type="Pfam" id="PF13546">
    <property type="entry name" value="DDE_5"/>
    <property type="match status" value="1"/>
</dbReference>
<organism evidence="3 4">
    <name type="scientific">Streptantibioticus rubrisoli</name>
    <dbReference type="NCBI Taxonomy" id="1387313"/>
    <lineage>
        <taxon>Bacteria</taxon>
        <taxon>Bacillati</taxon>
        <taxon>Actinomycetota</taxon>
        <taxon>Actinomycetes</taxon>
        <taxon>Kitasatosporales</taxon>
        <taxon>Streptomycetaceae</taxon>
        <taxon>Streptantibioticus</taxon>
    </lineage>
</organism>
<evidence type="ECO:0000313" key="3">
    <source>
        <dbReference type="EMBL" id="MCQ4045116.1"/>
    </source>
</evidence>
<feature type="compositionally biased region" description="Basic residues" evidence="1">
    <location>
        <begin position="228"/>
        <end position="238"/>
    </location>
</feature>
<dbReference type="SUPFAM" id="SSF53098">
    <property type="entry name" value="Ribonuclease H-like"/>
    <property type="match status" value="1"/>
</dbReference>
<reference evidence="3 4" key="1">
    <citation type="submission" date="2022-06" db="EMBL/GenBank/DDBJ databases">
        <title>Draft genome sequence of type strain Streptomyces rubrisoli DSM 42083.</title>
        <authorList>
            <person name="Duangmal K."/>
            <person name="Klaysubun C."/>
        </authorList>
    </citation>
    <scope>NUCLEOTIDE SEQUENCE [LARGE SCALE GENOMIC DNA]</scope>
    <source>
        <strain evidence="3 4">DSM 42083</strain>
    </source>
</reference>
<feature type="domain" description="Transposase IS701-like DDE" evidence="2">
    <location>
        <begin position="20"/>
        <end position="260"/>
    </location>
</feature>
<evidence type="ECO:0000256" key="1">
    <source>
        <dbReference type="SAM" id="MobiDB-lite"/>
    </source>
</evidence>
<dbReference type="InterPro" id="IPR038721">
    <property type="entry name" value="IS701-like_DDE_dom"/>
</dbReference>
<evidence type="ECO:0000259" key="2">
    <source>
        <dbReference type="Pfam" id="PF13546"/>
    </source>
</evidence>
<accession>A0ABT1PIB9</accession>
<feature type="region of interest" description="Disordered" evidence="1">
    <location>
        <begin position="222"/>
        <end position="241"/>
    </location>
</feature>
<dbReference type="RefSeq" id="WP_255931247.1">
    <property type="nucleotide sequence ID" value="NZ_JANFNH010000037.1"/>
</dbReference>
<sequence>MLLDGTIPPSVAAVLAVCRSCFTVPTFRTFCVLVTGMIAQTRHRTVCGMLLGTGLERVWHHARCHRLFSAARWSVDEVGLALADLIVARLLPDSAPLVVTVDDTLFKRSGRKVFGAAWQHDGAAKTPRPAGFGNCWVVAGLVVTVPFLSRPVCLPVLARLWQPRHTGKIALARQMVELLAARFPDRTVNAVGDAAYVGEHLRGLDAQITWTSRLKVTSVLHELPPPHTGKKGRPRTRGPRLGTPTDLSQVLDWRRVKVRRYGRVDTVFLADRICLWYGCFHTLPVRVVLVWDSNCGPGTGLDRGYGAALVTTDLTSPAELIVERYAARWAIETAFHDARQTLGVGEARNRTQRAVQRTVPFGLLAYTVVLIWYVLTGHQPADTEQHRARARWYTTKTQPSFEDMTAKLRRTIIAHRFRGPHPHQAQPEEIQAILTAWAIAGT</sequence>
<comment type="caution">
    <text evidence="3">The sequence shown here is derived from an EMBL/GenBank/DDBJ whole genome shotgun (WGS) entry which is preliminary data.</text>
</comment>
<evidence type="ECO:0000313" key="4">
    <source>
        <dbReference type="Proteomes" id="UP001206206"/>
    </source>
</evidence>
<dbReference type="InterPro" id="IPR012337">
    <property type="entry name" value="RNaseH-like_sf"/>
</dbReference>